<reference evidence="2 3" key="1">
    <citation type="journal article" date="2015" name="Genome Biol. Evol.">
        <title>Comparative Genomics of a Bacterivorous Green Alga Reveals Evolutionary Causalities and Consequences of Phago-Mixotrophic Mode of Nutrition.</title>
        <authorList>
            <person name="Burns J.A."/>
            <person name="Paasch A."/>
            <person name="Narechania A."/>
            <person name="Kim E."/>
        </authorList>
    </citation>
    <scope>NUCLEOTIDE SEQUENCE [LARGE SCALE GENOMIC DNA]</scope>
    <source>
        <strain evidence="2 3">PLY_AMNH</strain>
    </source>
</reference>
<comment type="caution">
    <text evidence="2">The sequence shown here is derived from an EMBL/GenBank/DDBJ whole genome shotgun (WGS) entry which is preliminary data.</text>
</comment>
<feature type="region of interest" description="Disordered" evidence="1">
    <location>
        <begin position="361"/>
        <end position="428"/>
    </location>
</feature>
<gene>
    <name evidence="2" type="ORF">CYMTET_29733</name>
</gene>
<dbReference type="EMBL" id="LGRX02016958">
    <property type="protein sequence ID" value="KAK3261355.1"/>
    <property type="molecule type" value="Genomic_DNA"/>
</dbReference>
<keyword evidence="3" id="KW-1185">Reference proteome</keyword>
<accession>A0AAE0FKF9</accession>
<evidence type="ECO:0000313" key="3">
    <source>
        <dbReference type="Proteomes" id="UP001190700"/>
    </source>
</evidence>
<evidence type="ECO:0000256" key="1">
    <source>
        <dbReference type="SAM" id="MobiDB-lite"/>
    </source>
</evidence>
<sequence length="428" mass="47143">MHIVAASIDASNLARLGHDSPLPASPSPLPEPMGDLTDDTTPPPSLREDDSDSSTDGTTPPASLREGGDEQYDNRLRNLVRGCTVEYRKAYHDPWASILVGDLVDQMPEPSYTTFCVDRLLEVRFAGKVFRCEATDGVMTLAAMVHVFYDLFDWVDHCMSTGFQGAPANWSYAQDEGSDHEPTRAHPETTELPDHSPRHGDVNLARLGHDSPLPASPSPLPEPMGDLTDDTTPPASLREDDSDSSTDRTTPPASLREGDDEQYDNRLRNLVRGCTVEYRKAYHDPWASILVGDLVDQMPEPSYTTFCADRLLEVRFAGKVFRCEATDGVMTLAAMVHAFYDLFDWVDHCMSTGFQGAPANWSYAQDEGSDHEPTRAHPETTELPDHSPRHGDVNLARLGHDSPLPASPSPLPEPMGRPLTDDTTLPRP</sequence>
<dbReference type="Proteomes" id="UP001190700">
    <property type="component" value="Unassembled WGS sequence"/>
</dbReference>
<organism evidence="2 3">
    <name type="scientific">Cymbomonas tetramitiformis</name>
    <dbReference type="NCBI Taxonomy" id="36881"/>
    <lineage>
        <taxon>Eukaryota</taxon>
        <taxon>Viridiplantae</taxon>
        <taxon>Chlorophyta</taxon>
        <taxon>Pyramimonadophyceae</taxon>
        <taxon>Pyramimonadales</taxon>
        <taxon>Pyramimonadaceae</taxon>
        <taxon>Cymbomonas</taxon>
    </lineage>
</organism>
<feature type="compositionally biased region" description="Pro residues" evidence="1">
    <location>
        <begin position="405"/>
        <end position="415"/>
    </location>
</feature>
<proteinExistence type="predicted"/>
<feature type="region of interest" description="Disordered" evidence="1">
    <location>
        <begin position="8"/>
        <end position="71"/>
    </location>
</feature>
<evidence type="ECO:0000313" key="2">
    <source>
        <dbReference type="EMBL" id="KAK3261355.1"/>
    </source>
</evidence>
<protein>
    <submittedName>
        <fullName evidence="2">Uncharacterized protein</fullName>
    </submittedName>
</protein>
<feature type="compositionally biased region" description="Basic and acidic residues" evidence="1">
    <location>
        <begin position="177"/>
        <end position="201"/>
    </location>
</feature>
<feature type="region of interest" description="Disordered" evidence="1">
    <location>
        <begin position="170"/>
        <end position="262"/>
    </location>
</feature>
<dbReference type="AlphaFoldDB" id="A0AAE0FKF9"/>
<feature type="compositionally biased region" description="Basic and acidic residues" evidence="1">
    <location>
        <begin position="368"/>
        <end position="392"/>
    </location>
</feature>
<name>A0AAE0FKF9_9CHLO</name>